<comment type="caution">
    <text evidence="7">The sequence shown here is derived from an EMBL/GenBank/DDBJ whole genome shotgun (WGS) entry which is preliminary data.</text>
</comment>
<comment type="similarity">
    <text evidence="2">Belongs to the eukaryotic RPA49/POLR1E RNA polymerase subunit family.</text>
</comment>
<proteinExistence type="inferred from homology"/>
<feature type="region of interest" description="Disordered" evidence="6">
    <location>
        <begin position="197"/>
        <end position="219"/>
    </location>
</feature>
<keyword evidence="4" id="KW-0804">Transcription</keyword>
<evidence type="ECO:0000313" key="8">
    <source>
        <dbReference type="Proteomes" id="UP000007148"/>
    </source>
</evidence>
<dbReference type="eggNOG" id="KOG4183">
    <property type="taxonomic scope" value="Eukaryota"/>
</dbReference>
<dbReference type="OrthoDB" id="532500at2759"/>
<dbReference type="STRING" id="1109443.G4T567"/>
<keyword evidence="3" id="KW-0240">DNA-directed RNA polymerase</keyword>
<dbReference type="GO" id="GO:0005730">
    <property type="term" value="C:nucleolus"/>
    <property type="evidence" value="ECO:0007669"/>
    <property type="project" value="UniProtKB-SubCell"/>
</dbReference>
<accession>G4T567</accession>
<dbReference type="GO" id="GO:0003677">
    <property type="term" value="F:DNA binding"/>
    <property type="evidence" value="ECO:0007669"/>
    <property type="project" value="InterPro"/>
</dbReference>
<reference evidence="7 8" key="1">
    <citation type="journal article" date="2011" name="PLoS Pathog.">
        <title>Endophytic Life Strategies Decoded by Genome and Transcriptome Analyses of the Mutualistic Root Symbiont Piriformospora indica.</title>
        <authorList>
            <person name="Zuccaro A."/>
            <person name="Lahrmann U."/>
            <person name="Guldener U."/>
            <person name="Langen G."/>
            <person name="Pfiffi S."/>
            <person name="Biedenkopf D."/>
            <person name="Wong P."/>
            <person name="Samans B."/>
            <person name="Grimm C."/>
            <person name="Basiewicz M."/>
            <person name="Murat C."/>
            <person name="Martin F."/>
            <person name="Kogel K.H."/>
        </authorList>
    </citation>
    <scope>NUCLEOTIDE SEQUENCE [LARGE SCALE GENOMIC DNA]</scope>
    <source>
        <strain evidence="7 8">DSM 11827</strain>
    </source>
</reference>
<protein>
    <recommendedName>
        <fullName evidence="9">Rpa49 subunit specific to nuclear RNA polymerase I</fullName>
    </recommendedName>
</protein>
<keyword evidence="8" id="KW-1185">Reference proteome</keyword>
<evidence type="ECO:0008006" key="9">
    <source>
        <dbReference type="Google" id="ProtNLM"/>
    </source>
</evidence>
<dbReference type="GO" id="GO:0006351">
    <property type="term" value="P:DNA-templated transcription"/>
    <property type="evidence" value="ECO:0007669"/>
    <property type="project" value="InterPro"/>
</dbReference>
<feature type="compositionally biased region" description="Polar residues" evidence="6">
    <location>
        <begin position="1"/>
        <end position="10"/>
    </location>
</feature>
<gene>
    <name evidence="7" type="ORF">PIIN_00165</name>
</gene>
<dbReference type="Proteomes" id="UP000007148">
    <property type="component" value="Unassembled WGS sequence"/>
</dbReference>
<dbReference type="OMA" id="DVYPFDE"/>
<dbReference type="AlphaFoldDB" id="G4T567"/>
<evidence type="ECO:0000256" key="2">
    <source>
        <dbReference type="ARBA" id="ARBA00009430"/>
    </source>
</evidence>
<name>G4T567_SERID</name>
<evidence type="ECO:0000256" key="5">
    <source>
        <dbReference type="ARBA" id="ARBA00023242"/>
    </source>
</evidence>
<evidence type="ECO:0000256" key="4">
    <source>
        <dbReference type="ARBA" id="ARBA00023163"/>
    </source>
</evidence>
<evidence type="ECO:0000256" key="6">
    <source>
        <dbReference type="SAM" id="MobiDB-lite"/>
    </source>
</evidence>
<dbReference type="Pfam" id="PF06870">
    <property type="entry name" value="RNA_pol_I_A49"/>
    <property type="match status" value="1"/>
</dbReference>
<evidence type="ECO:0000256" key="1">
    <source>
        <dbReference type="ARBA" id="ARBA00004604"/>
    </source>
</evidence>
<organism evidence="7 8">
    <name type="scientific">Serendipita indica (strain DSM 11827)</name>
    <name type="common">Root endophyte fungus</name>
    <name type="synonym">Piriformospora indica</name>
    <dbReference type="NCBI Taxonomy" id="1109443"/>
    <lineage>
        <taxon>Eukaryota</taxon>
        <taxon>Fungi</taxon>
        <taxon>Dikarya</taxon>
        <taxon>Basidiomycota</taxon>
        <taxon>Agaricomycotina</taxon>
        <taxon>Agaricomycetes</taxon>
        <taxon>Sebacinales</taxon>
        <taxon>Serendipitaceae</taxon>
        <taxon>Serendipita</taxon>
    </lineage>
</organism>
<keyword evidence="5" id="KW-0539">Nucleus</keyword>
<dbReference type="FunCoup" id="G4T567">
    <property type="interactions" value="193"/>
</dbReference>
<evidence type="ECO:0000256" key="3">
    <source>
        <dbReference type="ARBA" id="ARBA00022478"/>
    </source>
</evidence>
<dbReference type="EMBL" id="CAFZ01000002">
    <property type="protein sequence ID" value="CCA66480.1"/>
    <property type="molecule type" value="Genomic_DNA"/>
</dbReference>
<dbReference type="GO" id="GO:0000428">
    <property type="term" value="C:DNA-directed RNA polymerase complex"/>
    <property type="evidence" value="ECO:0007669"/>
    <property type="project" value="UniProtKB-KW"/>
</dbReference>
<dbReference type="HOGENOM" id="CLU_034953_2_1_1"/>
<feature type="region of interest" description="Disordered" evidence="6">
    <location>
        <begin position="1"/>
        <end position="26"/>
    </location>
</feature>
<comment type="subcellular location">
    <subcellularLocation>
        <location evidence="1">Nucleus</location>
        <location evidence="1">Nucleolus</location>
    </subcellularLocation>
</comment>
<dbReference type="InterPro" id="IPR009668">
    <property type="entry name" value="RNA_pol-assoc_fac_A49-like"/>
</dbReference>
<dbReference type="PANTHER" id="PTHR14440">
    <property type="entry name" value="DNA-DIRECTED RNA POLYMERASE I SUBUNIT RPA49"/>
    <property type="match status" value="1"/>
</dbReference>
<evidence type="ECO:0000313" key="7">
    <source>
        <dbReference type="EMBL" id="CCA66480.1"/>
    </source>
</evidence>
<dbReference type="InParanoid" id="G4T567"/>
<sequence>MATQARPTSLSKKRKRDALEEDTNDLQTRITCMQTSPGVSGPAFALFPAVFPAEDTLFSAFTDDLATTVDAPKCKSLIGGETANILYTSFNKDKVEPANECQYLVAIRNRRTNELVLSPGPLYIVSHQVKVLQSLDGGSQGLQEHMVARNQLGEAFGTKKAKAALRTAERNKVDVTAMAGVSNLLQTSIEAKTDSLPQLADGSSEHSHNRHIPRYNQDAQSPAEIYPLDSVISEPEFAAISWNLIRPESLPYRKSTWVNERLRRKEGKPSKYEKSIQKVVFYVSAMFYFRRVATRAMKREDLREKLAILPDVIVESLVSRFTEAVRGNDTVISTPQKEAELLTHLLVLCLRVDNFLCDPKILAADLSMSLSSVQGLFKSLGCIIAVPSKAEQSMGQTSDQKMAILRTPFKLPTPSRRKRV</sequence>